<evidence type="ECO:0000313" key="3">
    <source>
        <dbReference type="Proteomes" id="UP001179952"/>
    </source>
</evidence>
<keyword evidence="3" id="KW-1185">Reference proteome</keyword>
<evidence type="ECO:0000313" key="2">
    <source>
        <dbReference type="EMBL" id="KAK1268143.1"/>
    </source>
</evidence>
<name>A0AAV9AVG7_ACOGR</name>
<dbReference type="EMBL" id="JAUJYN010000006">
    <property type="protein sequence ID" value="KAK1268143.1"/>
    <property type="molecule type" value="Genomic_DNA"/>
</dbReference>
<accession>A0AAV9AVG7</accession>
<gene>
    <name evidence="2" type="ORF">QJS04_geneDACA005153</name>
</gene>
<feature type="region of interest" description="Disordered" evidence="1">
    <location>
        <begin position="1"/>
        <end position="60"/>
    </location>
</feature>
<feature type="compositionally biased region" description="Polar residues" evidence="1">
    <location>
        <begin position="22"/>
        <end position="32"/>
    </location>
</feature>
<reference evidence="2" key="1">
    <citation type="journal article" date="2023" name="Nat. Commun.">
        <title>Diploid and tetraploid genomes of Acorus and the evolution of monocots.</title>
        <authorList>
            <person name="Ma L."/>
            <person name="Liu K.W."/>
            <person name="Li Z."/>
            <person name="Hsiao Y.Y."/>
            <person name="Qi Y."/>
            <person name="Fu T."/>
            <person name="Tang G.D."/>
            <person name="Zhang D."/>
            <person name="Sun W.H."/>
            <person name="Liu D.K."/>
            <person name="Li Y."/>
            <person name="Chen G.Z."/>
            <person name="Liu X.D."/>
            <person name="Liao X.Y."/>
            <person name="Jiang Y.T."/>
            <person name="Yu X."/>
            <person name="Hao Y."/>
            <person name="Huang J."/>
            <person name="Zhao X.W."/>
            <person name="Ke S."/>
            <person name="Chen Y.Y."/>
            <person name="Wu W.L."/>
            <person name="Hsu J.L."/>
            <person name="Lin Y.F."/>
            <person name="Huang M.D."/>
            <person name="Li C.Y."/>
            <person name="Huang L."/>
            <person name="Wang Z.W."/>
            <person name="Zhao X."/>
            <person name="Zhong W.Y."/>
            <person name="Peng D.H."/>
            <person name="Ahmad S."/>
            <person name="Lan S."/>
            <person name="Zhang J.S."/>
            <person name="Tsai W.C."/>
            <person name="Van de Peer Y."/>
            <person name="Liu Z.J."/>
        </authorList>
    </citation>
    <scope>NUCLEOTIDE SEQUENCE</scope>
    <source>
        <strain evidence="2">SCP</strain>
    </source>
</reference>
<proteinExistence type="predicted"/>
<comment type="caution">
    <text evidence="2">The sequence shown here is derived from an EMBL/GenBank/DDBJ whole genome shotgun (WGS) entry which is preliminary data.</text>
</comment>
<organism evidence="2 3">
    <name type="scientific">Acorus gramineus</name>
    <name type="common">Dwarf sweet flag</name>
    <dbReference type="NCBI Taxonomy" id="55184"/>
    <lineage>
        <taxon>Eukaryota</taxon>
        <taxon>Viridiplantae</taxon>
        <taxon>Streptophyta</taxon>
        <taxon>Embryophyta</taxon>
        <taxon>Tracheophyta</taxon>
        <taxon>Spermatophyta</taxon>
        <taxon>Magnoliopsida</taxon>
        <taxon>Liliopsida</taxon>
        <taxon>Acoraceae</taxon>
        <taxon>Acorus</taxon>
    </lineage>
</organism>
<evidence type="ECO:0000256" key="1">
    <source>
        <dbReference type="SAM" id="MobiDB-lite"/>
    </source>
</evidence>
<protein>
    <submittedName>
        <fullName evidence="2">Uncharacterized protein</fullName>
    </submittedName>
</protein>
<reference evidence="2" key="2">
    <citation type="submission" date="2023-06" db="EMBL/GenBank/DDBJ databases">
        <authorList>
            <person name="Ma L."/>
            <person name="Liu K.-W."/>
            <person name="Li Z."/>
            <person name="Hsiao Y.-Y."/>
            <person name="Qi Y."/>
            <person name="Fu T."/>
            <person name="Tang G."/>
            <person name="Zhang D."/>
            <person name="Sun W.-H."/>
            <person name="Liu D.-K."/>
            <person name="Li Y."/>
            <person name="Chen G.-Z."/>
            <person name="Liu X.-D."/>
            <person name="Liao X.-Y."/>
            <person name="Jiang Y.-T."/>
            <person name="Yu X."/>
            <person name="Hao Y."/>
            <person name="Huang J."/>
            <person name="Zhao X.-W."/>
            <person name="Ke S."/>
            <person name="Chen Y.-Y."/>
            <person name="Wu W.-L."/>
            <person name="Hsu J.-L."/>
            <person name="Lin Y.-F."/>
            <person name="Huang M.-D."/>
            <person name="Li C.-Y."/>
            <person name="Huang L."/>
            <person name="Wang Z.-W."/>
            <person name="Zhao X."/>
            <person name="Zhong W.-Y."/>
            <person name="Peng D.-H."/>
            <person name="Ahmad S."/>
            <person name="Lan S."/>
            <person name="Zhang J.-S."/>
            <person name="Tsai W.-C."/>
            <person name="Van De Peer Y."/>
            <person name="Liu Z.-J."/>
        </authorList>
    </citation>
    <scope>NUCLEOTIDE SEQUENCE</scope>
    <source>
        <strain evidence="2">SCP</strain>
        <tissue evidence="2">Leaves</tissue>
    </source>
</reference>
<dbReference type="AlphaFoldDB" id="A0AAV9AVG7"/>
<dbReference type="Proteomes" id="UP001179952">
    <property type="component" value="Unassembled WGS sequence"/>
</dbReference>
<sequence>MRPWHAPICPPAETKEDPKVASITTQPYSPQTGREKKTKDLNAGNTTPTKIYQPKKVQES</sequence>